<evidence type="ECO:0000313" key="1">
    <source>
        <dbReference type="EMBL" id="JAD28779.1"/>
    </source>
</evidence>
<organism evidence="1">
    <name type="scientific">Arundo donax</name>
    <name type="common">Giant reed</name>
    <name type="synonym">Donax arundinaceus</name>
    <dbReference type="NCBI Taxonomy" id="35708"/>
    <lineage>
        <taxon>Eukaryota</taxon>
        <taxon>Viridiplantae</taxon>
        <taxon>Streptophyta</taxon>
        <taxon>Embryophyta</taxon>
        <taxon>Tracheophyta</taxon>
        <taxon>Spermatophyta</taxon>
        <taxon>Magnoliopsida</taxon>
        <taxon>Liliopsida</taxon>
        <taxon>Poales</taxon>
        <taxon>Poaceae</taxon>
        <taxon>PACMAD clade</taxon>
        <taxon>Arundinoideae</taxon>
        <taxon>Arundineae</taxon>
        <taxon>Arundo</taxon>
    </lineage>
</organism>
<protein>
    <submittedName>
        <fullName evidence="1">Uncharacterized protein</fullName>
    </submittedName>
</protein>
<reference evidence="1" key="2">
    <citation type="journal article" date="2015" name="Data Brief">
        <title>Shoot transcriptome of the giant reed, Arundo donax.</title>
        <authorList>
            <person name="Barrero R.A."/>
            <person name="Guerrero F.D."/>
            <person name="Moolhuijzen P."/>
            <person name="Goolsby J.A."/>
            <person name="Tidwell J."/>
            <person name="Bellgard S.E."/>
            <person name="Bellgard M.I."/>
        </authorList>
    </citation>
    <scope>NUCLEOTIDE SEQUENCE</scope>
    <source>
        <tissue evidence="1">Shoot tissue taken approximately 20 cm above the soil surface</tissue>
    </source>
</reference>
<dbReference type="AlphaFoldDB" id="A0A0A8YPV6"/>
<dbReference type="EMBL" id="GBRH01269116">
    <property type="protein sequence ID" value="JAD28779.1"/>
    <property type="molecule type" value="Transcribed_RNA"/>
</dbReference>
<name>A0A0A8YPV6_ARUDO</name>
<sequence>MCGSILVQKIRWMLTKFRDMLLDKPSLER</sequence>
<reference evidence="1" key="1">
    <citation type="submission" date="2014-09" db="EMBL/GenBank/DDBJ databases">
        <authorList>
            <person name="Magalhaes I.L.F."/>
            <person name="Oliveira U."/>
            <person name="Santos F.R."/>
            <person name="Vidigal T.H.D.A."/>
            <person name="Brescovit A.D."/>
            <person name="Santos A.J."/>
        </authorList>
    </citation>
    <scope>NUCLEOTIDE SEQUENCE</scope>
    <source>
        <tissue evidence="1">Shoot tissue taken approximately 20 cm above the soil surface</tissue>
    </source>
</reference>
<accession>A0A0A8YPV6</accession>
<proteinExistence type="predicted"/>